<sequence>MGGSSSKIKEDIFLDACANGDCKKVSELLLNNFDVNAKTSEGWTGLHLASYKGHVDIVTILLNYDANIDMQDKKGFTALMYACQEGHENTVKVLLKHKARDDIIALDWVGSTAHLCAASNCNWEVCKLLENPHHNPNQVGTNTSANAMILVPVLKGTQCVGHCCFHTIKMTVLFIFGSVRMIKRSVDCVLKSK</sequence>
<dbReference type="AlphaFoldDB" id="A0AAV4B2T5"/>
<dbReference type="PROSITE" id="PS50297">
    <property type="entry name" value="ANK_REP_REGION"/>
    <property type="match status" value="2"/>
</dbReference>
<comment type="caution">
    <text evidence="4">The sequence shown here is derived from an EMBL/GenBank/DDBJ whole genome shotgun (WGS) entry which is preliminary data.</text>
</comment>
<dbReference type="SUPFAM" id="SSF48403">
    <property type="entry name" value="Ankyrin repeat"/>
    <property type="match status" value="1"/>
</dbReference>
<keyword evidence="2 3" id="KW-0040">ANK repeat</keyword>
<dbReference type="PANTHER" id="PTHR24198">
    <property type="entry name" value="ANKYRIN REPEAT AND PROTEIN KINASE DOMAIN-CONTAINING PROTEIN"/>
    <property type="match status" value="1"/>
</dbReference>
<feature type="repeat" description="ANK" evidence="3">
    <location>
        <begin position="74"/>
        <end position="99"/>
    </location>
</feature>
<dbReference type="SMART" id="SM00248">
    <property type="entry name" value="ANK"/>
    <property type="match status" value="3"/>
</dbReference>
<dbReference type="Proteomes" id="UP000735302">
    <property type="component" value="Unassembled WGS sequence"/>
</dbReference>
<dbReference type="Gene3D" id="1.25.40.20">
    <property type="entry name" value="Ankyrin repeat-containing domain"/>
    <property type="match status" value="1"/>
</dbReference>
<dbReference type="InterPro" id="IPR002110">
    <property type="entry name" value="Ankyrin_rpt"/>
</dbReference>
<dbReference type="PROSITE" id="PS50088">
    <property type="entry name" value="ANK_REPEAT"/>
    <property type="match status" value="2"/>
</dbReference>
<accession>A0AAV4B2T5</accession>
<gene>
    <name evidence="4" type="ORF">PoB_003991700</name>
</gene>
<dbReference type="InterPro" id="IPR036770">
    <property type="entry name" value="Ankyrin_rpt-contain_sf"/>
</dbReference>
<name>A0AAV4B2T5_9GAST</name>
<dbReference type="Pfam" id="PF12796">
    <property type="entry name" value="Ank_2"/>
    <property type="match status" value="1"/>
</dbReference>
<evidence type="ECO:0000313" key="4">
    <source>
        <dbReference type="EMBL" id="GFO13412.1"/>
    </source>
</evidence>
<feature type="repeat" description="ANK" evidence="3">
    <location>
        <begin position="41"/>
        <end position="73"/>
    </location>
</feature>
<reference evidence="4 5" key="1">
    <citation type="journal article" date="2021" name="Elife">
        <title>Chloroplast acquisition without the gene transfer in kleptoplastic sea slugs, Plakobranchus ocellatus.</title>
        <authorList>
            <person name="Maeda T."/>
            <person name="Takahashi S."/>
            <person name="Yoshida T."/>
            <person name="Shimamura S."/>
            <person name="Takaki Y."/>
            <person name="Nagai Y."/>
            <person name="Toyoda A."/>
            <person name="Suzuki Y."/>
            <person name="Arimoto A."/>
            <person name="Ishii H."/>
            <person name="Satoh N."/>
            <person name="Nishiyama T."/>
            <person name="Hasebe M."/>
            <person name="Maruyama T."/>
            <person name="Minagawa J."/>
            <person name="Obokata J."/>
            <person name="Shigenobu S."/>
        </authorList>
    </citation>
    <scope>NUCLEOTIDE SEQUENCE [LARGE SCALE GENOMIC DNA]</scope>
</reference>
<keyword evidence="1" id="KW-0677">Repeat</keyword>
<evidence type="ECO:0000256" key="1">
    <source>
        <dbReference type="ARBA" id="ARBA00022737"/>
    </source>
</evidence>
<evidence type="ECO:0000256" key="2">
    <source>
        <dbReference type="ARBA" id="ARBA00023043"/>
    </source>
</evidence>
<keyword evidence="5" id="KW-1185">Reference proteome</keyword>
<organism evidence="4 5">
    <name type="scientific">Plakobranchus ocellatus</name>
    <dbReference type="NCBI Taxonomy" id="259542"/>
    <lineage>
        <taxon>Eukaryota</taxon>
        <taxon>Metazoa</taxon>
        <taxon>Spiralia</taxon>
        <taxon>Lophotrochozoa</taxon>
        <taxon>Mollusca</taxon>
        <taxon>Gastropoda</taxon>
        <taxon>Heterobranchia</taxon>
        <taxon>Euthyneura</taxon>
        <taxon>Panpulmonata</taxon>
        <taxon>Sacoglossa</taxon>
        <taxon>Placobranchoidea</taxon>
        <taxon>Plakobranchidae</taxon>
        <taxon>Plakobranchus</taxon>
    </lineage>
</organism>
<dbReference type="PANTHER" id="PTHR24198:SF165">
    <property type="entry name" value="ANKYRIN REPEAT-CONTAINING PROTEIN-RELATED"/>
    <property type="match status" value="1"/>
</dbReference>
<evidence type="ECO:0000256" key="3">
    <source>
        <dbReference type="PROSITE-ProRule" id="PRU00023"/>
    </source>
</evidence>
<proteinExistence type="predicted"/>
<evidence type="ECO:0000313" key="5">
    <source>
        <dbReference type="Proteomes" id="UP000735302"/>
    </source>
</evidence>
<protein>
    <submittedName>
        <fullName evidence="4">Ankyrin</fullName>
    </submittedName>
</protein>
<dbReference type="EMBL" id="BLXT01004491">
    <property type="protein sequence ID" value="GFO13412.1"/>
    <property type="molecule type" value="Genomic_DNA"/>
</dbReference>